<dbReference type="SUPFAM" id="SSF46689">
    <property type="entry name" value="Homeodomain-like"/>
    <property type="match status" value="2"/>
</dbReference>
<dbReference type="Gene3D" id="1.10.10.60">
    <property type="entry name" value="Homeodomain-like"/>
    <property type="match status" value="1"/>
</dbReference>
<sequence length="358" mass="38960">MAEQRGAPEAPSTPSDGSGVPVWRSTDWRNVLAHREICRSSLLEVITENLGSLYYPARVERLARSPGLETSVLSAVKLENVTVGLLRFGTEVIVDPGALGAYHVNVPLSGWVASECGPRTAVASIARAAVFTPREHTVLPRWSSDAAQICIKISKSAMEDALAALLGHSVASDIRFNLALDLTTPAATSWLAVLRLLLEEVDRPDGLLSRSTTLRAHLEKMLIEGLLHLQAHDHIDELLESQPPARPRTVKRVVDLIEANPETNYTLAELAQAAGVGARRLQTAFQETLHTTPSGYLRKVKLERARHDLLTGEGSVIEVAYRWGFNHPGRFAALYRGTFGESPSATARRGADITGHRS</sequence>
<evidence type="ECO:0000256" key="4">
    <source>
        <dbReference type="SAM" id="MobiDB-lite"/>
    </source>
</evidence>
<dbReference type="RefSeq" id="WP_210024403.1">
    <property type="nucleotide sequence ID" value="NZ_JAGINU010000001.1"/>
</dbReference>
<evidence type="ECO:0000256" key="1">
    <source>
        <dbReference type="ARBA" id="ARBA00023015"/>
    </source>
</evidence>
<organism evidence="6 7">
    <name type="scientific">Pseudonocardia parietis</name>
    <dbReference type="NCBI Taxonomy" id="570936"/>
    <lineage>
        <taxon>Bacteria</taxon>
        <taxon>Bacillati</taxon>
        <taxon>Actinomycetota</taxon>
        <taxon>Actinomycetes</taxon>
        <taxon>Pseudonocardiales</taxon>
        <taxon>Pseudonocardiaceae</taxon>
        <taxon>Pseudonocardia</taxon>
    </lineage>
</organism>
<keyword evidence="7" id="KW-1185">Reference proteome</keyword>
<evidence type="ECO:0000256" key="3">
    <source>
        <dbReference type="ARBA" id="ARBA00023163"/>
    </source>
</evidence>
<dbReference type="Proteomes" id="UP001519295">
    <property type="component" value="Unassembled WGS sequence"/>
</dbReference>
<dbReference type="PANTHER" id="PTHR46796:SF12">
    <property type="entry name" value="HTH-TYPE DNA-BINDING TRANSCRIPTIONAL ACTIVATOR EUTR"/>
    <property type="match status" value="1"/>
</dbReference>
<evidence type="ECO:0000313" key="6">
    <source>
        <dbReference type="EMBL" id="MBP2364334.1"/>
    </source>
</evidence>
<evidence type="ECO:0000313" key="7">
    <source>
        <dbReference type="Proteomes" id="UP001519295"/>
    </source>
</evidence>
<feature type="region of interest" description="Disordered" evidence="4">
    <location>
        <begin position="1"/>
        <end position="21"/>
    </location>
</feature>
<dbReference type="PANTHER" id="PTHR46796">
    <property type="entry name" value="HTH-TYPE TRANSCRIPTIONAL ACTIVATOR RHAS-RELATED"/>
    <property type="match status" value="1"/>
</dbReference>
<dbReference type="InterPro" id="IPR018060">
    <property type="entry name" value="HTH_AraC"/>
</dbReference>
<reference evidence="6 7" key="1">
    <citation type="submission" date="2021-03" db="EMBL/GenBank/DDBJ databases">
        <title>Sequencing the genomes of 1000 actinobacteria strains.</title>
        <authorList>
            <person name="Klenk H.-P."/>
        </authorList>
    </citation>
    <scope>NUCLEOTIDE SEQUENCE [LARGE SCALE GENOMIC DNA]</scope>
    <source>
        <strain evidence="6 7">DSM 45256</strain>
    </source>
</reference>
<dbReference type="InterPro" id="IPR009057">
    <property type="entry name" value="Homeodomain-like_sf"/>
</dbReference>
<evidence type="ECO:0000256" key="2">
    <source>
        <dbReference type="ARBA" id="ARBA00023125"/>
    </source>
</evidence>
<comment type="caution">
    <text evidence="6">The sequence shown here is derived from an EMBL/GenBank/DDBJ whole genome shotgun (WGS) entry which is preliminary data.</text>
</comment>
<keyword evidence="3" id="KW-0804">Transcription</keyword>
<keyword evidence="1" id="KW-0805">Transcription regulation</keyword>
<feature type="domain" description="HTH araC/xylS-type" evidence="5">
    <location>
        <begin position="251"/>
        <end position="349"/>
    </location>
</feature>
<dbReference type="InterPro" id="IPR050204">
    <property type="entry name" value="AraC_XylS_family_regulators"/>
</dbReference>
<accession>A0ABS4VK83</accession>
<dbReference type="Pfam" id="PF14525">
    <property type="entry name" value="AraC_binding_2"/>
    <property type="match status" value="1"/>
</dbReference>
<dbReference type="PROSITE" id="PS01124">
    <property type="entry name" value="HTH_ARAC_FAMILY_2"/>
    <property type="match status" value="1"/>
</dbReference>
<dbReference type="Pfam" id="PF12833">
    <property type="entry name" value="HTH_18"/>
    <property type="match status" value="1"/>
</dbReference>
<dbReference type="SMART" id="SM00342">
    <property type="entry name" value="HTH_ARAC"/>
    <property type="match status" value="1"/>
</dbReference>
<evidence type="ECO:0000259" key="5">
    <source>
        <dbReference type="PROSITE" id="PS01124"/>
    </source>
</evidence>
<dbReference type="InterPro" id="IPR035418">
    <property type="entry name" value="AraC-bd_2"/>
</dbReference>
<dbReference type="EMBL" id="JAGINU010000001">
    <property type="protein sequence ID" value="MBP2364334.1"/>
    <property type="molecule type" value="Genomic_DNA"/>
</dbReference>
<proteinExistence type="predicted"/>
<name>A0ABS4VK83_9PSEU</name>
<protein>
    <submittedName>
        <fullName evidence="6">AraC-like DNA-binding protein</fullName>
    </submittedName>
</protein>
<gene>
    <name evidence="6" type="ORF">JOF36_000030</name>
</gene>
<keyword evidence="2" id="KW-0238">DNA-binding</keyword>